<sequence>MDVQPRWGVALGAMMLLPPAFSSPSSFSQDTPSLSARAAEPASGTTPPKANSTISPYNTGLNGVNQEVNMLFKDTLWWSLGVVCLVVLVIRIGEIAWSKLRQVSAMSAVAERQTYWKVTQWSWMPGLKKHLIYAPLWNKRHNREIRLSSAFNMGTLPSRLHAVLLTLYLFSNIAYMLVLNFANGNRYSFAAEVRGRSGTLAAVNMVPLLLLAARNNPLIGLLQISFDTYNLLHRWIGRTVVIEVIIHTVAWLYVQLADGGWESVQHKILHDDFIASGAVGTLSFVLLVLLSFSPVRHAFYETFLNVHIILAFVAVGCTWVHCATASVPGGLPQLSWVIAIMVLWMAERLARAIRTAYCNASSQGFTEAFVEPLPGEACRVRMQLPRYVDVRPGTHAYLRFASINPWENHPFSIAWVEHTPIKEVLPVAEKEEHLVLKKDLRTTVSFVIGAHTGFTRKLYDKALHHGTRPLPLRATFEGPYAGHHSLDSYGHVVLIAGATGITHQISYLRHLMDGYNNGTVATRKIVLVWIVREYEAMEWVRPWMQTIMSFPNRQKILQIRLFVTRPKNAREIVSQSNTVRLFPGRPDIRSLIEREVFEQVGAMCVSVCGPGSLSDDVRAATRAMQDSGHSVTFWEESFTW</sequence>
<reference evidence="14" key="3">
    <citation type="submission" date="2011-03" db="EMBL/GenBank/DDBJ databases">
        <title>Annotation of Magnaporthe poae ATCC 64411.</title>
        <authorList>
            <person name="Ma L.-J."/>
            <person name="Dead R."/>
            <person name="Young S.K."/>
            <person name="Zeng Q."/>
            <person name="Gargeya S."/>
            <person name="Fitzgerald M."/>
            <person name="Haas B."/>
            <person name="Abouelleil A."/>
            <person name="Alvarado L."/>
            <person name="Arachchi H.M."/>
            <person name="Berlin A."/>
            <person name="Brown A."/>
            <person name="Chapman S.B."/>
            <person name="Chen Z."/>
            <person name="Dunbar C."/>
            <person name="Freedman E."/>
            <person name="Gearin G."/>
            <person name="Gellesch M."/>
            <person name="Goldberg J."/>
            <person name="Griggs A."/>
            <person name="Gujja S."/>
            <person name="Heiman D."/>
            <person name="Howarth C."/>
            <person name="Larson L."/>
            <person name="Lui A."/>
            <person name="MacDonald P.J.P."/>
            <person name="Mehta T."/>
            <person name="Montmayeur A."/>
            <person name="Murphy C."/>
            <person name="Neiman D."/>
            <person name="Pearson M."/>
            <person name="Priest M."/>
            <person name="Roberts A."/>
            <person name="Saif S."/>
            <person name="Shea T."/>
            <person name="Shenoy N."/>
            <person name="Sisk P."/>
            <person name="Stolte C."/>
            <person name="Sykes S."/>
            <person name="Yandava C."/>
            <person name="Wortman J."/>
            <person name="Nusbaum C."/>
            <person name="Birren B."/>
        </authorList>
    </citation>
    <scope>NUCLEOTIDE SEQUENCE</scope>
    <source>
        <strain evidence="14">ATCC 64411</strain>
    </source>
</reference>
<dbReference type="CDD" id="cd06186">
    <property type="entry name" value="NOX_Duox_like_FAD_NADP"/>
    <property type="match status" value="1"/>
</dbReference>
<keyword evidence="12" id="KW-0732">Signal</keyword>
<accession>A0A0C4EE50</accession>
<dbReference type="InterPro" id="IPR013130">
    <property type="entry name" value="Fe3_Rdtase_TM_dom"/>
</dbReference>
<dbReference type="GO" id="GO:0006826">
    <property type="term" value="P:iron ion transport"/>
    <property type="evidence" value="ECO:0007669"/>
    <property type="project" value="TreeGrafter"/>
</dbReference>
<feature type="transmembrane region" description="Helical" evidence="11">
    <location>
        <begin position="160"/>
        <end position="178"/>
    </location>
</feature>
<keyword evidence="16" id="KW-1185">Reference proteome</keyword>
<evidence type="ECO:0000256" key="9">
    <source>
        <dbReference type="ARBA" id="ARBA00023136"/>
    </source>
</evidence>
<dbReference type="PANTHER" id="PTHR32361:SF12">
    <property type="entry name" value="PUTATIVE (AFU_ORTHOLOGUE AFUA_1G14340)-RELATED"/>
    <property type="match status" value="1"/>
</dbReference>
<reference evidence="16" key="1">
    <citation type="submission" date="2010-05" db="EMBL/GenBank/DDBJ databases">
        <title>The genome sequence of Magnaporthe poae strain ATCC 64411.</title>
        <authorList>
            <person name="Ma L.-J."/>
            <person name="Dead R."/>
            <person name="Young S."/>
            <person name="Zeng Q."/>
            <person name="Koehrsen M."/>
            <person name="Alvarado L."/>
            <person name="Berlin A."/>
            <person name="Chapman S.B."/>
            <person name="Chen Z."/>
            <person name="Freedman E."/>
            <person name="Gellesch M."/>
            <person name="Goldberg J."/>
            <person name="Griggs A."/>
            <person name="Gujja S."/>
            <person name="Heilman E.R."/>
            <person name="Heiman D."/>
            <person name="Hepburn T."/>
            <person name="Howarth C."/>
            <person name="Jen D."/>
            <person name="Larson L."/>
            <person name="Mehta T."/>
            <person name="Neiman D."/>
            <person name="Pearson M."/>
            <person name="Roberts A."/>
            <person name="Saif S."/>
            <person name="Shea T."/>
            <person name="Shenoy N."/>
            <person name="Sisk P."/>
            <person name="Stolte C."/>
            <person name="Sykes S."/>
            <person name="Walk T."/>
            <person name="White J."/>
            <person name="Yandava C."/>
            <person name="Haas B."/>
            <person name="Nusbaum C."/>
            <person name="Birren B."/>
        </authorList>
    </citation>
    <scope>NUCLEOTIDE SEQUENCE [LARGE SCALE GENOMIC DNA]</scope>
    <source>
        <strain evidence="16">ATCC 64411 / 73-15</strain>
    </source>
</reference>
<evidence type="ECO:0000259" key="13">
    <source>
        <dbReference type="PROSITE" id="PS51384"/>
    </source>
</evidence>
<reference evidence="14" key="2">
    <citation type="submission" date="2010-05" db="EMBL/GenBank/DDBJ databases">
        <title>The Genome Sequence of Magnaporthe poae strain ATCC 64411.</title>
        <authorList>
            <consortium name="The Broad Institute Genome Sequencing Platform"/>
            <consortium name="Broad Institute Genome Sequencing Center for Infectious Disease"/>
            <person name="Ma L.-J."/>
            <person name="Dead R."/>
            <person name="Young S."/>
            <person name="Zeng Q."/>
            <person name="Koehrsen M."/>
            <person name="Alvarado L."/>
            <person name="Berlin A."/>
            <person name="Chapman S.B."/>
            <person name="Chen Z."/>
            <person name="Freedman E."/>
            <person name="Gellesch M."/>
            <person name="Goldberg J."/>
            <person name="Griggs A."/>
            <person name="Gujja S."/>
            <person name="Heilman E.R."/>
            <person name="Heiman D."/>
            <person name="Hepburn T."/>
            <person name="Howarth C."/>
            <person name="Jen D."/>
            <person name="Larson L."/>
            <person name="Mehta T."/>
            <person name="Neiman D."/>
            <person name="Pearson M."/>
            <person name="Roberts A."/>
            <person name="Saif S."/>
            <person name="Shea T."/>
            <person name="Shenoy N."/>
            <person name="Sisk P."/>
            <person name="Stolte C."/>
            <person name="Sykes S."/>
            <person name="Walk T."/>
            <person name="White J."/>
            <person name="Yandava C."/>
            <person name="Haas B."/>
            <person name="Nusbaum C."/>
            <person name="Birren B."/>
        </authorList>
    </citation>
    <scope>NUCLEOTIDE SEQUENCE</scope>
    <source>
        <strain evidence="14">ATCC 64411</strain>
    </source>
</reference>
<dbReference type="OrthoDB" id="4494341at2759"/>
<evidence type="ECO:0000313" key="15">
    <source>
        <dbReference type="EnsemblFungi" id="MAPG_11015T0"/>
    </source>
</evidence>
<comment type="similarity">
    <text evidence="2">Belongs to the ferric reductase (FRE) family.</text>
</comment>
<feature type="signal peptide" evidence="12">
    <location>
        <begin position="1"/>
        <end position="22"/>
    </location>
</feature>
<dbReference type="Proteomes" id="UP000011715">
    <property type="component" value="Unassembled WGS sequence"/>
</dbReference>
<dbReference type="eggNOG" id="KOG0039">
    <property type="taxonomic scope" value="Eukaryota"/>
</dbReference>
<evidence type="ECO:0000256" key="12">
    <source>
        <dbReference type="SAM" id="SignalP"/>
    </source>
</evidence>
<evidence type="ECO:0000313" key="16">
    <source>
        <dbReference type="Proteomes" id="UP000011715"/>
    </source>
</evidence>
<keyword evidence="7" id="KW-0560">Oxidoreductase</keyword>
<proteinExistence type="inferred from homology"/>
<dbReference type="GO" id="GO:0006879">
    <property type="term" value="P:intracellular iron ion homeostasis"/>
    <property type="evidence" value="ECO:0007669"/>
    <property type="project" value="TreeGrafter"/>
</dbReference>
<feature type="domain" description="FAD-binding FR-type" evidence="13">
    <location>
        <begin position="360"/>
        <end position="486"/>
    </location>
</feature>
<evidence type="ECO:0000313" key="14">
    <source>
        <dbReference type="EMBL" id="KLU92068.1"/>
    </source>
</evidence>
<dbReference type="Pfam" id="PF01794">
    <property type="entry name" value="Ferric_reduct"/>
    <property type="match status" value="1"/>
</dbReference>
<dbReference type="GO" id="GO:0005886">
    <property type="term" value="C:plasma membrane"/>
    <property type="evidence" value="ECO:0007669"/>
    <property type="project" value="TreeGrafter"/>
</dbReference>
<feature type="region of interest" description="Disordered" evidence="10">
    <location>
        <begin position="27"/>
        <end position="55"/>
    </location>
</feature>
<evidence type="ECO:0000256" key="5">
    <source>
        <dbReference type="ARBA" id="ARBA00022982"/>
    </source>
</evidence>
<dbReference type="InterPro" id="IPR051410">
    <property type="entry name" value="Ferric/Cupric_Reductase"/>
</dbReference>
<evidence type="ECO:0000256" key="6">
    <source>
        <dbReference type="ARBA" id="ARBA00022989"/>
    </source>
</evidence>
<feature type="compositionally biased region" description="Polar residues" evidence="10">
    <location>
        <begin position="43"/>
        <end position="55"/>
    </location>
</feature>
<dbReference type="Gene3D" id="3.40.50.80">
    <property type="entry name" value="Nucleotide-binding domain of ferredoxin-NADP reductase (FNR) module"/>
    <property type="match status" value="1"/>
</dbReference>
<dbReference type="EMBL" id="GL876979">
    <property type="protein sequence ID" value="KLU92068.1"/>
    <property type="molecule type" value="Genomic_DNA"/>
</dbReference>
<keyword evidence="6 11" id="KW-1133">Transmembrane helix</keyword>
<dbReference type="SFLD" id="SFLDS00052">
    <property type="entry name" value="Ferric_Reductase_Domain"/>
    <property type="match status" value="1"/>
</dbReference>
<evidence type="ECO:0000256" key="11">
    <source>
        <dbReference type="SAM" id="Phobius"/>
    </source>
</evidence>
<name>A0A0C4EE50_MAGP6</name>
<feature type="transmembrane region" description="Helical" evidence="11">
    <location>
        <begin position="327"/>
        <end position="346"/>
    </location>
</feature>
<dbReference type="InterPro" id="IPR013112">
    <property type="entry name" value="FAD-bd_8"/>
</dbReference>
<dbReference type="Pfam" id="PF08022">
    <property type="entry name" value="FAD_binding_8"/>
    <property type="match status" value="1"/>
</dbReference>
<evidence type="ECO:0000256" key="8">
    <source>
        <dbReference type="ARBA" id="ARBA00023065"/>
    </source>
</evidence>
<dbReference type="SUPFAM" id="SSF52343">
    <property type="entry name" value="Ferredoxin reductase-like, C-terminal NADP-linked domain"/>
    <property type="match status" value="1"/>
</dbReference>
<comment type="subcellular location">
    <subcellularLocation>
        <location evidence="1">Membrane</location>
        <topology evidence="1">Multi-pass membrane protein</topology>
    </subcellularLocation>
</comment>
<keyword evidence="5" id="KW-0249">Electron transport</keyword>
<dbReference type="InterPro" id="IPR039261">
    <property type="entry name" value="FNR_nucleotide-bd"/>
</dbReference>
<feature type="transmembrane region" description="Helical" evidence="11">
    <location>
        <begin position="273"/>
        <end position="292"/>
    </location>
</feature>
<dbReference type="InterPro" id="IPR017927">
    <property type="entry name" value="FAD-bd_FR_type"/>
</dbReference>
<dbReference type="OMA" id="WMDEVLR"/>
<keyword evidence="9 11" id="KW-0472">Membrane</keyword>
<organism evidence="15 16">
    <name type="scientific">Magnaporthiopsis poae (strain ATCC 64411 / 73-15)</name>
    <name type="common">Kentucky bluegrass fungus</name>
    <name type="synonym">Magnaporthe poae</name>
    <dbReference type="NCBI Taxonomy" id="644358"/>
    <lineage>
        <taxon>Eukaryota</taxon>
        <taxon>Fungi</taxon>
        <taxon>Dikarya</taxon>
        <taxon>Ascomycota</taxon>
        <taxon>Pezizomycotina</taxon>
        <taxon>Sordariomycetes</taxon>
        <taxon>Sordariomycetidae</taxon>
        <taxon>Magnaporthales</taxon>
        <taxon>Magnaporthaceae</taxon>
        <taxon>Magnaporthiopsis</taxon>
    </lineage>
</organism>
<dbReference type="GO" id="GO:0015677">
    <property type="term" value="P:copper ion import"/>
    <property type="evidence" value="ECO:0007669"/>
    <property type="project" value="TreeGrafter"/>
</dbReference>
<dbReference type="EMBL" id="ADBL01002709">
    <property type="status" value="NOT_ANNOTATED_CDS"/>
    <property type="molecule type" value="Genomic_DNA"/>
</dbReference>
<dbReference type="EnsemblFungi" id="MAPG_11015T0">
    <property type="protein sequence ID" value="MAPG_11015T0"/>
    <property type="gene ID" value="MAPG_11015"/>
</dbReference>
<dbReference type="Pfam" id="PF08030">
    <property type="entry name" value="NAD_binding_6"/>
    <property type="match status" value="1"/>
</dbReference>
<feature type="chain" id="PRO_5009385985" evidence="12">
    <location>
        <begin position="23"/>
        <end position="640"/>
    </location>
</feature>
<dbReference type="SFLD" id="SFLDG01168">
    <property type="entry name" value="Ferric_reductase_subgroup_(FRE"/>
    <property type="match status" value="1"/>
</dbReference>
<evidence type="ECO:0000256" key="1">
    <source>
        <dbReference type="ARBA" id="ARBA00004141"/>
    </source>
</evidence>
<reference evidence="15" key="4">
    <citation type="journal article" date="2015" name="G3 (Bethesda)">
        <title>Genome sequences of three phytopathogenic species of the Magnaporthaceae family of fungi.</title>
        <authorList>
            <person name="Okagaki L.H."/>
            <person name="Nunes C.C."/>
            <person name="Sailsbery J."/>
            <person name="Clay B."/>
            <person name="Brown D."/>
            <person name="John T."/>
            <person name="Oh Y."/>
            <person name="Young N."/>
            <person name="Fitzgerald M."/>
            <person name="Haas B.J."/>
            <person name="Zeng Q."/>
            <person name="Young S."/>
            <person name="Adiconis X."/>
            <person name="Fan L."/>
            <person name="Levin J.Z."/>
            <person name="Mitchell T.K."/>
            <person name="Okubara P.A."/>
            <person name="Farman M.L."/>
            <person name="Kohn L.M."/>
            <person name="Birren B."/>
            <person name="Ma L.-J."/>
            <person name="Dean R.A."/>
        </authorList>
    </citation>
    <scope>NUCLEOTIDE SEQUENCE</scope>
    <source>
        <strain evidence="15">ATCC 64411 / 73-15</strain>
    </source>
</reference>
<dbReference type="PANTHER" id="PTHR32361">
    <property type="entry name" value="FERRIC/CUPRIC REDUCTASE TRANSMEMBRANE COMPONENT"/>
    <property type="match status" value="1"/>
</dbReference>
<evidence type="ECO:0000256" key="2">
    <source>
        <dbReference type="ARBA" id="ARBA00006278"/>
    </source>
</evidence>
<evidence type="ECO:0000256" key="7">
    <source>
        <dbReference type="ARBA" id="ARBA00023002"/>
    </source>
</evidence>
<evidence type="ECO:0000256" key="10">
    <source>
        <dbReference type="SAM" id="MobiDB-lite"/>
    </source>
</evidence>
<feature type="transmembrane region" description="Helical" evidence="11">
    <location>
        <begin position="304"/>
        <end position="321"/>
    </location>
</feature>
<dbReference type="VEuPathDB" id="FungiDB:MAPG_11015"/>
<dbReference type="AlphaFoldDB" id="A0A0C4EE50"/>
<reference evidence="15" key="5">
    <citation type="submission" date="2015-06" db="UniProtKB">
        <authorList>
            <consortium name="EnsemblFungi"/>
        </authorList>
    </citation>
    <scope>IDENTIFICATION</scope>
    <source>
        <strain evidence="15">ATCC 64411</strain>
    </source>
</reference>
<keyword evidence="4 11" id="KW-0812">Transmembrane</keyword>
<gene>
    <name evidence="14" type="ORF">MAPG_11015</name>
</gene>
<evidence type="ECO:0000256" key="4">
    <source>
        <dbReference type="ARBA" id="ARBA00022692"/>
    </source>
</evidence>
<feature type="transmembrane region" description="Helical" evidence="11">
    <location>
        <begin position="235"/>
        <end position="253"/>
    </location>
</feature>
<dbReference type="GO" id="GO:0000293">
    <property type="term" value="F:ferric-chelate reductase activity"/>
    <property type="evidence" value="ECO:0007669"/>
    <property type="project" value="UniProtKB-ARBA"/>
</dbReference>
<keyword evidence="3" id="KW-0813">Transport</keyword>
<dbReference type="STRING" id="644358.A0A0C4EE50"/>
<feature type="transmembrane region" description="Helical" evidence="11">
    <location>
        <begin position="76"/>
        <end position="97"/>
    </location>
</feature>
<dbReference type="InterPro" id="IPR013121">
    <property type="entry name" value="Fe_red_NAD-bd_6"/>
</dbReference>
<evidence type="ECO:0000256" key="3">
    <source>
        <dbReference type="ARBA" id="ARBA00022448"/>
    </source>
</evidence>
<keyword evidence="8" id="KW-0406">Ion transport</keyword>
<protein>
    <submittedName>
        <fullName evidence="14">FreB protein</fullName>
    </submittedName>
</protein>
<dbReference type="PROSITE" id="PS51384">
    <property type="entry name" value="FAD_FR"/>
    <property type="match status" value="1"/>
</dbReference>